<name>A0A9W6NX46_9PSEU</name>
<dbReference type="InterPro" id="IPR000847">
    <property type="entry name" value="LysR_HTH_N"/>
</dbReference>
<dbReference type="InterPro" id="IPR036388">
    <property type="entry name" value="WH-like_DNA-bd_sf"/>
</dbReference>
<dbReference type="FunFam" id="1.10.10.10:FF:000001">
    <property type="entry name" value="LysR family transcriptional regulator"/>
    <property type="match status" value="1"/>
</dbReference>
<dbReference type="Gene3D" id="3.40.190.10">
    <property type="entry name" value="Periplasmic binding protein-like II"/>
    <property type="match status" value="2"/>
</dbReference>
<evidence type="ECO:0000256" key="1">
    <source>
        <dbReference type="ARBA" id="ARBA00009437"/>
    </source>
</evidence>
<dbReference type="Proteomes" id="UP001143463">
    <property type="component" value="Unassembled WGS sequence"/>
</dbReference>
<evidence type="ECO:0000256" key="3">
    <source>
        <dbReference type="ARBA" id="ARBA00023125"/>
    </source>
</evidence>
<dbReference type="SUPFAM" id="SSF46785">
    <property type="entry name" value="Winged helix' DNA-binding domain"/>
    <property type="match status" value="1"/>
</dbReference>
<evidence type="ECO:0000313" key="7">
    <source>
        <dbReference type="Proteomes" id="UP001143463"/>
    </source>
</evidence>
<gene>
    <name evidence="6" type="ORF">GCM10017577_33920</name>
</gene>
<accession>A0A9W6NX46</accession>
<dbReference type="InterPro" id="IPR036390">
    <property type="entry name" value="WH_DNA-bd_sf"/>
</dbReference>
<dbReference type="SUPFAM" id="SSF53850">
    <property type="entry name" value="Periplasmic binding protein-like II"/>
    <property type="match status" value="1"/>
</dbReference>
<dbReference type="Pfam" id="PF03466">
    <property type="entry name" value="LysR_substrate"/>
    <property type="match status" value="1"/>
</dbReference>
<dbReference type="GO" id="GO:0003677">
    <property type="term" value="F:DNA binding"/>
    <property type="evidence" value="ECO:0007669"/>
    <property type="project" value="UniProtKB-KW"/>
</dbReference>
<feature type="domain" description="HTH lysR-type" evidence="5">
    <location>
        <begin position="1"/>
        <end position="58"/>
    </location>
</feature>
<sequence length="298" mass="32048">MEIRQFEYFAAIAREGSFSRAARVLHVSQPALSKQIQALEHELGVQLLIRDAEGVRPTAAGARLDELSEILLDLVAGVPQAVRAAATELVGTVTVGLAPSLAPVLSDQLRTALGAAHPKMGLHIVEAPPMFLMERLEAGRLDVGLFSRWPPHDENPRLRYTDLGADEVVLVGTPELLRPLHKGPVEPAALRGLPLALTPGYRDLWRRMDLAAAPDDLGIEIDSIHLVERLVLRGEYVSALPASYVQDAVASGELKALSFEPPLRRHVAAVTRAGRGPSAAAEAVTAIARARMAELTGR</sequence>
<protein>
    <submittedName>
        <fullName evidence="6">LysR family transcriptional regulator</fullName>
    </submittedName>
</protein>
<reference evidence="6" key="2">
    <citation type="submission" date="2023-01" db="EMBL/GenBank/DDBJ databases">
        <authorList>
            <person name="Sun Q."/>
            <person name="Evtushenko L."/>
        </authorList>
    </citation>
    <scope>NUCLEOTIDE SEQUENCE</scope>
    <source>
        <strain evidence="6">VKM Ac-1069</strain>
    </source>
</reference>
<comment type="caution">
    <text evidence="6">The sequence shown here is derived from an EMBL/GenBank/DDBJ whole genome shotgun (WGS) entry which is preliminary data.</text>
</comment>
<organism evidence="6 7">
    <name type="scientific">Pseudonocardia halophobica</name>
    <dbReference type="NCBI Taxonomy" id="29401"/>
    <lineage>
        <taxon>Bacteria</taxon>
        <taxon>Bacillati</taxon>
        <taxon>Actinomycetota</taxon>
        <taxon>Actinomycetes</taxon>
        <taxon>Pseudonocardiales</taxon>
        <taxon>Pseudonocardiaceae</taxon>
        <taxon>Pseudonocardia</taxon>
    </lineage>
</organism>
<dbReference type="AlphaFoldDB" id="A0A9W6NX46"/>
<keyword evidence="3" id="KW-0238">DNA-binding</keyword>
<proteinExistence type="inferred from homology"/>
<dbReference type="PANTHER" id="PTHR30346">
    <property type="entry name" value="TRANSCRIPTIONAL DUAL REGULATOR HCAR-RELATED"/>
    <property type="match status" value="1"/>
</dbReference>
<evidence type="ECO:0000256" key="4">
    <source>
        <dbReference type="ARBA" id="ARBA00023163"/>
    </source>
</evidence>
<keyword evidence="2" id="KW-0805">Transcription regulation</keyword>
<dbReference type="GO" id="GO:0003700">
    <property type="term" value="F:DNA-binding transcription factor activity"/>
    <property type="evidence" value="ECO:0007669"/>
    <property type="project" value="InterPro"/>
</dbReference>
<evidence type="ECO:0000259" key="5">
    <source>
        <dbReference type="PROSITE" id="PS50931"/>
    </source>
</evidence>
<dbReference type="Pfam" id="PF00126">
    <property type="entry name" value="HTH_1"/>
    <property type="match status" value="1"/>
</dbReference>
<dbReference type="GO" id="GO:0032993">
    <property type="term" value="C:protein-DNA complex"/>
    <property type="evidence" value="ECO:0007669"/>
    <property type="project" value="TreeGrafter"/>
</dbReference>
<dbReference type="Gene3D" id="1.10.10.10">
    <property type="entry name" value="Winged helix-like DNA-binding domain superfamily/Winged helix DNA-binding domain"/>
    <property type="match status" value="1"/>
</dbReference>
<reference evidence="6" key="1">
    <citation type="journal article" date="2014" name="Int. J. Syst. Evol. Microbiol.">
        <title>Complete genome sequence of Corynebacterium casei LMG S-19264T (=DSM 44701T), isolated from a smear-ripened cheese.</title>
        <authorList>
            <consortium name="US DOE Joint Genome Institute (JGI-PGF)"/>
            <person name="Walter F."/>
            <person name="Albersmeier A."/>
            <person name="Kalinowski J."/>
            <person name="Ruckert C."/>
        </authorList>
    </citation>
    <scope>NUCLEOTIDE SEQUENCE</scope>
    <source>
        <strain evidence="6">VKM Ac-1069</strain>
    </source>
</reference>
<dbReference type="RefSeq" id="WP_051737391.1">
    <property type="nucleotide sequence ID" value="NZ_BAAAUZ010000077.1"/>
</dbReference>
<evidence type="ECO:0000313" key="6">
    <source>
        <dbReference type="EMBL" id="GLL12251.1"/>
    </source>
</evidence>
<dbReference type="EMBL" id="BSFQ01000013">
    <property type="protein sequence ID" value="GLL12251.1"/>
    <property type="molecule type" value="Genomic_DNA"/>
</dbReference>
<dbReference type="PROSITE" id="PS50931">
    <property type="entry name" value="HTH_LYSR"/>
    <property type="match status" value="1"/>
</dbReference>
<evidence type="ECO:0000256" key="2">
    <source>
        <dbReference type="ARBA" id="ARBA00023015"/>
    </source>
</evidence>
<keyword evidence="7" id="KW-1185">Reference proteome</keyword>
<comment type="similarity">
    <text evidence="1">Belongs to the LysR transcriptional regulatory family.</text>
</comment>
<dbReference type="PANTHER" id="PTHR30346:SF9">
    <property type="entry name" value="LYSR FAMILY TRANSCRIPTIONAL REGULATOR"/>
    <property type="match status" value="1"/>
</dbReference>
<dbReference type="PRINTS" id="PR00039">
    <property type="entry name" value="HTHLYSR"/>
</dbReference>
<dbReference type="InterPro" id="IPR005119">
    <property type="entry name" value="LysR_subst-bd"/>
</dbReference>
<keyword evidence="4" id="KW-0804">Transcription</keyword>